<comment type="caution">
    <text evidence="1">The sequence shown here is derived from an EMBL/GenBank/DDBJ whole genome shotgun (WGS) entry which is preliminary data.</text>
</comment>
<gene>
    <name evidence="1" type="ORF">MEPE_05289</name>
</gene>
<organism evidence="1 2">
    <name type="scientific">Melanopsichium pennsylvanicum</name>
    <dbReference type="NCBI Taxonomy" id="63383"/>
    <lineage>
        <taxon>Eukaryota</taxon>
        <taxon>Fungi</taxon>
        <taxon>Dikarya</taxon>
        <taxon>Basidiomycota</taxon>
        <taxon>Ustilaginomycotina</taxon>
        <taxon>Ustilaginomycetes</taxon>
        <taxon>Ustilaginales</taxon>
        <taxon>Ustilaginaceae</taxon>
        <taxon>Melanopsichium</taxon>
    </lineage>
</organism>
<reference evidence="1" key="1">
    <citation type="submission" date="2023-10" db="EMBL/GenBank/DDBJ databases">
        <authorList>
            <person name="Guldener U."/>
        </authorList>
    </citation>
    <scope>NUCLEOTIDE SEQUENCE</scope>
    <source>
        <strain evidence="1">Mp4</strain>
    </source>
</reference>
<sequence>MPATWSPAPQTTGACFSLQRSSETNQPLSSATFCYRRQMNDSSSEHHCPHVCALFRSHTNTTLDPVWRAFDVGMPCQYHAVVSTFAIQGAKCWESFACNKYKQAKDQCQETGLKVLEVQSKVHSIFARILADKHTATVGWCKERRYSAKVDELTRASCKNKLATASEYDTEASTSAAELCQLERPQPKLSNENGHPTHCRIAPFASTLIFRPATICFSSLRQKSWIKY</sequence>
<accession>A0AAJ5C762</accession>
<keyword evidence="2" id="KW-1185">Reference proteome</keyword>
<dbReference type="EMBL" id="OAPG01000015">
    <property type="protein sequence ID" value="SNX86580.1"/>
    <property type="molecule type" value="Genomic_DNA"/>
</dbReference>
<proteinExistence type="predicted"/>
<dbReference type="Proteomes" id="UP001294444">
    <property type="component" value="Unassembled WGS sequence"/>
</dbReference>
<evidence type="ECO:0000313" key="1">
    <source>
        <dbReference type="EMBL" id="SNX86580.1"/>
    </source>
</evidence>
<protein>
    <submittedName>
        <fullName evidence="1">Uncharacterized protein</fullName>
    </submittedName>
</protein>
<name>A0AAJ5C762_9BASI</name>
<dbReference type="AlphaFoldDB" id="A0AAJ5C762"/>
<evidence type="ECO:0000313" key="2">
    <source>
        <dbReference type="Proteomes" id="UP001294444"/>
    </source>
</evidence>